<proteinExistence type="predicted"/>
<evidence type="ECO:0000259" key="7">
    <source>
        <dbReference type="Pfam" id="PF11765"/>
    </source>
</evidence>
<dbReference type="EMBL" id="LXTC01000004">
    <property type="protein sequence ID" value="OBA20424.1"/>
    <property type="molecule type" value="Genomic_DNA"/>
</dbReference>
<evidence type="ECO:0000256" key="4">
    <source>
        <dbReference type="ARBA" id="ARBA00022729"/>
    </source>
</evidence>
<evidence type="ECO:0000256" key="2">
    <source>
        <dbReference type="ARBA" id="ARBA00022512"/>
    </source>
</evidence>
<dbReference type="GeneID" id="30029023"/>
<keyword evidence="4 6" id="KW-0732">Signal</keyword>
<feature type="domain" description="Hyphally-regulated cell wall protein N-terminal" evidence="7">
    <location>
        <begin position="13"/>
        <end position="329"/>
    </location>
</feature>
<dbReference type="AlphaFoldDB" id="A0A1A0H8I1"/>
<protein>
    <recommendedName>
        <fullName evidence="7">Hyphally-regulated cell wall protein N-terminal domain-containing protein</fullName>
    </recommendedName>
</protein>
<evidence type="ECO:0000313" key="8">
    <source>
        <dbReference type="EMBL" id="OBA20424.1"/>
    </source>
</evidence>
<keyword evidence="5" id="KW-0325">Glycoprotein</keyword>
<accession>A0A1A0H8I1</accession>
<dbReference type="Pfam" id="PF11765">
    <property type="entry name" value="Hyphal_reg_CWP"/>
    <property type="match status" value="1"/>
</dbReference>
<dbReference type="STRING" id="869754.A0A1A0H8I1"/>
<evidence type="ECO:0000256" key="5">
    <source>
        <dbReference type="ARBA" id="ARBA00023180"/>
    </source>
</evidence>
<feature type="chain" id="PRO_5008508811" description="Hyphally-regulated cell wall protein N-terminal domain-containing protein" evidence="6">
    <location>
        <begin position="22"/>
        <end position="333"/>
    </location>
</feature>
<dbReference type="RefSeq" id="XP_018710946.1">
    <property type="nucleotide sequence ID" value="XM_018856047.1"/>
</dbReference>
<keyword evidence="3" id="KW-0964">Secreted</keyword>
<comment type="caution">
    <text evidence="8">The sequence shown here is derived from an EMBL/GenBank/DDBJ whole genome shotgun (WGS) entry which is preliminary data.</text>
</comment>
<dbReference type="InterPro" id="IPR021031">
    <property type="entry name" value="Hyphal-reg_cell_wall_N"/>
</dbReference>
<evidence type="ECO:0000256" key="6">
    <source>
        <dbReference type="SAM" id="SignalP"/>
    </source>
</evidence>
<comment type="subcellular location">
    <subcellularLocation>
        <location evidence="1">Secreted</location>
        <location evidence="1">Cell wall</location>
    </subcellularLocation>
</comment>
<feature type="signal peptide" evidence="6">
    <location>
        <begin position="1"/>
        <end position="21"/>
    </location>
</feature>
<gene>
    <name evidence="8" type="ORF">METBIDRAFT_32429</name>
</gene>
<sequence>MTSGFSAVVLTVLCLLSLIFAATITRNTYISPRTEFSTSDITVNANTYYYMLDILDVTVLGSFRNNGQFFLHMSNNRSTSVRMTGNHFENAGVFVFRSFELRTFSDYQVTPSGPFLNTGDMYFGVHNAVYDSLPFSVTSLSSWSNTGMMVFVSEYGEPADLQLQCHDENGIQTSITNNGTIFFTNIHWKARTNIKGNGCMVLGSGVLVDLYYSESMQGIAGNQTIYLADPYSWLRVIGIETREGGAPTLKVAGLGNGNAIIVQAYGSISSVHYSKKNGLLKVYIDDVVRIIFNIGTGYGNFQITGGYISYSEQPPNNPPTICERSSVFPSRRL</sequence>
<dbReference type="Proteomes" id="UP000092555">
    <property type="component" value="Unassembled WGS sequence"/>
</dbReference>
<reference evidence="8 9" key="1">
    <citation type="submission" date="2016-05" db="EMBL/GenBank/DDBJ databases">
        <title>Comparative genomics of biotechnologically important yeasts.</title>
        <authorList>
            <consortium name="DOE Joint Genome Institute"/>
            <person name="Riley R."/>
            <person name="Haridas S."/>
            <person name="Wolfe K.H."/>
            <person name="Lopes M.R."/>
            <person name="Hittinger C.T."/>
            <person name="Goker M."/>
            <person name="Salamov A."/>
            <person name="Wisecaver J."/>
            <person name="Long T.M."/>
            <person name="Aerts A.L."/>
            <person name="Barry K."/>
            <person name="Choi C."/>
            <person name="Clum A."/>
            <person name="Coughlan A.Y."/>
            <person name="Deshpande S."/>
            <person name="Douglass A.P."/>
            <person name="Hanson S.J."/>
            <person name="Klenk H.-P."/>
            <person name="LaButti K."/>
            <person name="Lapidus A."/>
            <person name="Lindquist E."/>
            <person name="Lipzen A."/>
            <person name="Meier-kolthoff J.P."/>
            <person name="Ohm R.A."/>
            <person name="Otillar R.P."/>
            <person name="Pangilinan J."/>
            <person name="Peng Y."/>
            <person name="Rokas A."/>
            <person name="Rosa C.A."/>
            <person name="Scheuner C."/>
            <person name="Sibirny A.A."/>
            <person name="Slot J.C."/>
            <person name="Stielow J.B."/>
            <person name="Sun H."/>
            <person name="Kurtzman C.P."/>
            <person name="Blackwell M."/>
            <person name="Grigoriev I.V."/>
            <person name="Jeffries T.W."/>
        </authorList>
    </citation>
    <scope>NUCLEOTIDE SEQUENCE [LARGE SCALE GENOMIC DNA]</scope>
    <source>
        <strain evidence="8 9">NRRL YB-4993</strain>
    </source>
</reference>
<evidence type="ECO:0000256" key="1">
    <source>
        <dbReference type="ARBA" id="ARBA00004191"/>
    </source>
</evidence>
<evidence type="ECO:0000256" key="3">
    <source>
        <dbReference type="ARBA" id="ARBA00022525"/>
    </source>
</evidence>
<name>A0A1A0H8I1_9ASCO</name>
<organism evidence="8 9">
    <name type="scientific">Metschnikowia bicuspidata var. bicuspidata NRRL YB-4993</name>
    <dbReference type="NCBI Taxonomy" id="869754"/>
    <lineage>
        <taxon>Eukaryota</taxon>
        <taxon>Fungi</taxon>
        <taxon>Dikarya</taxon>
        <taxon>Ascomycota</taxon>
        <taxon>Saccharomycotina</taxon>
        <taxon>Pichiomycetes</taxon>
        <taxon>Metschnikowiaceae</taxon>
        <taxon>Metschnikowia</taxon>
    </lineage>
</organism>
<evidence type="ECO:0000313" key="9">
    <source>
        <dbReference type="Proteomes" id="UP000092555"/>
    </source>
</evidence>
<keyword evidence="9" id="KW-1185">Reference proteome</keyword>
<keyword evidence="2" id="KW-0134">Cell wall</keyword>
<dbReference type="OrthoDB" id="4022214at2759"/>
<dbReference type="GO" id="GO:0009277">
    <property type="term" value="C:fungal-type cell wall"/>
    <property type="evidence" value="ECO:0007669"/>
    <property type="project" value="UniProtKB-ARBA"/>
</dbReference>